<evidence type="ECO:0000313" key="1">
    <source>
        <dbReference type="EMBL" id="RAS78119.1"/>
    </source>
</evidence>
<dbReference type="AlphaFoldDB" id="A0AAX1Q9M8"/>
<evidence type="ECO:0000313" key="2">
    <source>
        <dbReference type="Proteomes" id="UP000250174"/>
    </source>
</evidence>
<proteinExistence type="predicted"/>
<accession>A0AAX1Q9M8</accession>
<organism evidence="1 2">
    <name type="scientific">Priestia endophytica</name>
    <dbReference type="NCBI Taxonomy" id="135735"/>
    <lineage>
        <taxon>Bacteria</taxon>
        <taxon>Bacillati</taxon>
        <taxon>Bacillota</taxon>
        <taxon>Bacilli</taxon>
        <taxon>Bacillales</taxon>
        <taxon>Bacillaceae</taxon>
        <taxon>Priestia</taxon>
    </lineage>
</organism>
<evidence type="ECO:0008006" key="3">
    <source>
        <dbReference type="Google" id="ProtNLM"/>
    </source>
</evidence>
<dbReference type="Pfam" id="PF10850">
    <property type="entry name" value="DUF2653"/>
    <property type="match status" value="1"/>
</dbReference>
<sequence length="106" mass="12390">MMEIKFNEQNVHDSVCEYIAYHEKNVSPYEVSVELCTDDFEEFYARVEFGGYEKTIYTKELIEAIHLNLVDKHNFDRNMLKTEVTFAEGEGIIAFVKVERGLSLVK</sequence>
<reference evidence="1 2" key="1">
    <citation type="submission" date="2016-03" db="EMBL/GenBank/DDBJ databases">
        <title>Comparison of Bacillus endophyticus and B. anthracis characteristics using whole genome sequence analysis and microbiological techniques.</title>
        <authorList>
            <person name="Lekota K.E."/>
            <person name="Mafofo J."/>
            <person name="Rees J."/>
            <person name="Muchadeyi F.C."/>
            <person name="Madoroba E."/>
            <person name="Van Heerden H."/>
        </authorList>
    </citation>
    <scope>NUCLEOTIDE SEQUENCE [LARGE SCALE GENOMIC DNA]</scope>
    <source>
        <strain evidence="1 2">3631_10C</strain>
    </source>
</reference>
<comment type="caution">
    <text evidence="1">The sequence shown here is derived from an EMBL/GenBank/DDBJ whole genome shotgun (WGS) entry which is preliminary data.</text>
</comment>
<dbReference type="Proteomes" id="UP000250174">
    <property type="component" value="Unassembled WGS sequence"/>
</dbReference>
<name>A0AAX1Q9M8_9BACI</name>
<dbReference type="InterPro" id="IPR020516">
    <property type="entry name" value="Uncharacterised_YxcD"/>
</dbReference>
<protein>
    <recommendedName>
        <fullName evidence="3">DUF2653 family protein</fullName>
    </recommendedName>
</protein>
<dbReference type="EMBL" id="LVYK01000017">
    <property type="protein sequence ID" value="RAS78119.1"/>
    <property type="molecule type" value="Genomic_DNA"/>
</dbReference>
<gene>
    <name evidence="1" type="ORF">A3864_09350</name>
</gene>